<dbReference type="AlphaFoldDB" id="A0A4Z2FXA8"/>
<sequence length="140" mass="14812">MKAGLTHERGPGGAGEFGTKIKPEPPAGLQAPLPIRGRLDADPKRRVFFGAEGLARVSPPRHKAGDAPAWSASDGEARTVAAPADCHNRSAATKAEHREEEGVGRMEEFFIKVHISSFSTGIGRFRASSGARRKAAVSNT</sequence>
<evidence type="ECO:0000256" key="1">
    <source>
        <dbReference type="SAM" id="MobiDB-lite"/>
    </source>
</evidence>
<feature type="region of interest" description="Disordered" evidence="1">
    <location>
        <begin position="1"/>
        <end position="36"/>
    </location>
</feature>
<dbReference type="Proteomes" id="UP000314294">
    <property type="component" value="Unassembled WGS sequence"/>
</dbReference>
<organism evidence="2 3">
    <name type="scientific">Liparis tanakae</name>
    <name type="common">Tanaka's snailfish</name>
    <dbReference type="NCBI Taxonomy" id="230148"/>
    <lineage>
        <taxon>Eukaryota</taxon>
        <taxon>Metazoa</taxon>
        <taxon>Chordata</taxon>
        <taxon>Craniata</taxon>
        <taxon>Vertebrata</taxon>
        <taxon>Euteleostomi</taxon>
        <taxon>Actinopterygii</taxon>
        <taxon>Neopterygii</taxon>
        <taxon>Teleostei</taxon>
        <taxon>Neoteleostei</taxon>
        <taxon>Acanthomorphata</taxon>
        <taxon>Eupercaria</taxon>
        <taxon>Perciformes</taxon>
        <taxon>Cottioidei</taxon>
        <taxon>Cottales</taxon>
        <taxon>Liparidae</taxon>
        <taxon>Liparis</taxon>
    </lineage>
</organism>
<evidence type="ECO:0000313" key="3">
    <source>
        <dbReference type="Proteomes" id="UP000314294"/>
    </source>
</evidence>
<dbReference type="EMBL" id="SRLO01000817">
    <property type="protein sequence ID" value="TNN45896.1"/>
    <property type="molecule type" value="Genomic_DNA"/>
</dbReference>
<accession>A0A4Z2FXA8</accession>
<reference evidence="2 3" key="1">
    <citation type="submission" date="2019-03" db="EMBL/GenBank/DDBJ databases">
        <title>First draft genome of Liparis tanakae, snailfish: a comprehensive survey of snailfish specific genes.</title>
        <authorList>
            <person name="Kim W."/>
            <person name="Song I."/>
            <person name="Jeong J.-H."/>
            <person name="Kim D."/>
            <person name="Kim S."/>
            <person name="Ryu S."/>
            <person name="Song J.Y."/>
            <person name="Lee S.K."/>
        </authorList>
    </citation>
    <scope>NUCLEOTIDE SEQUENCE [LARGE SCALE GENOMIC DNA]</scope>
    <source>
        <tissue evidence="2">Muscle</tissue>
    </source>
</reference>
<evidence type="ECO:0000313" key="2">
    <source>
        <dbReference type="EMBL" id="TNN45896.1"/>
    </source>
</evidence>
<gene>
    <name evidence="2" type="ORF">EYF80_043896</name>
</gene>
<proteinExistence type="predicted"/>
<feature type="compositionally biased region" description="Basic and acidic residues" evidence="1">
    <location>
        <begin position="1"/>
        <end position="10"/>
    </location>
</feature>
<protein>
    <submittedName>
        <fullName evidence="2">Uncharacterized protein</fullName>
    </submittedName>
</protein>
<name>A0A4Z2FXA8_9TELE</name>
<keyword evidence="3" id="KW-1185">Reference proteome</keyword>
<comment type="caution">
    <text evidence="2">The sequence shown here is derived from an EMBL/GenBank/DDBJ whole genome shotgun (WGS) entry which is preliminary data.</text>
</comment>
<feature type="region of interest" description="Disordered" evidence="1">
    <location>
        <begin position="57"/>
        <end position="76"/>
    </location>
</feature>